<dbReference type="CDD" id="cd01949">
    <property type="entry name" value="GGDEF"/>
    <property type="match status" value="1"/>
</dbReference>
<evidence type="ECO:0000313" key="6">
    <source>
        <dbReference type="Proteomes" id="UP000290244"/>
    </source>
</evidence>
<dbReference type="Gene3D" id="3.30.70.270">
    <property type="match status" value="1"/>
</dbReference>
<feature type="domain" description="PAS" evidence="1">
    <location>
        <begin position="166"/>
        <end position="206"/>
    </location>
</feature>
<dbReference type="InterPro" id="IPR043128">
    <property type="entry name" value="Rev_trsase/Diguanyl_cyclase"/>
</dbReference>
<dbReference type="InterPro" id="IPR000160">
    <property type="entry name" value="GGDEF_dom"/>
</dbReference>
<dbReference type="CDD" id="cd00130">
    <property type="entry name" value="PAS"/>
    <property type="match status" value="1"/>
</dbReference>
<protein>
    <submittedName>
        <fullName evidence="5">EAL domain-containing protein</fullName>
    </submittedName>
</protein>
<dbReference type="SUPFAM" id="SSF141868">
    <property type="entry name" value="EAL domain-like"/>
    <property type="match status" value="1"/>
</dbReference>
<dbReference type="CDD" id="cd01948">
    <property type="entry name" value="EAL"/>
    <property type="match status" value="1"/>
</dbReference>
<dbReference type="PROSITE" id="PS50883">
    <property type="entry name" value="EAL"/>
    <property type="match status" value="1"/>
</dbReference>
<dbReference type="InterPro" id="IPR052155">
    <property type="entry name" value="Biofilm_reg_signaling"/>
</dbReference>
<dbReference type="Gene3D" id="3.20.20.450">
    <property type="entry name" value="EAL domain"/>
    <property type="match status" value="1"/>
</dbReference>
<reference evidence="5 6" key="1">
    <citation type="submission" date="2018-12" db="EMBL/GenBank/DDBJ databases">
        <title>Complete genome of Litorilituus sediminis.</title>
        <authorList>
            <person name="Liu A."/>
            <person name="Rong J."/>
        </authorList>
    </citation>
    <scope>NUCLEOTIDE SEQUENCE [LARGE SCALE GENOMIC DNA]</scope>
    <source>
        <strain evidence="5 6">JCM 17549</strain>
    </source>
</reference>
<dbReference type="PROSITE" id="PS50112">
    <property type="entry name" value="PAS"/>
    <property type="match status" value="1"/>
</dbReference>
<keyword evidence="6" id="KW-1185">Reference proteome</keyword>
<evidence type="ECO:0000259" key="4">
    <source>
        <dbReference type="PROSITE" id="PS50887"/>
    </source>
</evidence>
<dbReference type="SMART" id="SM00267">
    <property type="entry name" value="GGDEF"/>
    <property type="match status" value="1"/>
</dbReference>
<dbReference type="PROSITE" id="PS50887">
    <property type="entry name" value="GGDEF"/>
    <property type="match status" value="1"/>
</dbReference>
<evidence type="ECO:0000259" key="3">
    <source>
        <dbReference type="PROSITE" id="PS50883"/>
    </source>
</evidence>
<dbReference type="PANTHER" id="PTHR44757:SF2">
    <property type="entry name" value="BIOFILM ARCHITECTURE MAINTENANCE PROTEIN MBAA"/>
    <property type="match status" value="1"/>
</dbReference>
<proteinExistence type="predicted"/>
<evidence type="ECO:0000259" key="2">
    <source>
        <dbReference type="PROSITE" id="PS50113"/>
    </source>
</evidence>
<dbReference type="SUPFAM" id="SSF55073">
    <property type="entry name" value="Nucleotide cyclase"/>
    <property type="match status" value="1"/>
</dbReference>
<dbReference type="InterPro" id="IPR001610">
    <property type="entry name" value="PAC"/>
</dbReference>
<organism evidence="5 6">
    <name type="scientific">Litorilituus sediminis</name>
    <dbReference type="NCBI Taxonomy" id="718192"/>
    <lineage>
        <taxon>Bacteria</taxon>
        <taxon>Pseudomonadati</taxon>
        <taxon>Pseudomonadota</taxon>
        <taxon>Gammaproteobacteria</taxon>
        <taxon>Alteromonadales</taxon>
        <taxon>Colwelliaceae</taxon>
        <taxon>Litorilituus</taxon>
    </lineage>
</organism>
<feature type="domain" description="PAC" evidence="2">
    <location>
        <begin position="233"/>
        <end position="285"/>
    </location>
</feature>
<feature type="domain" description="EAL" evidence="3">
    <location>
        <begin position="458"/>
        <end position="712"/>
    </location>
</feature>
<dbReference type="Proteomes" id="UP000290244">
    <property type="component" value="Chromosome"/>
</dbReference>
<feature type="domain" description="GGDEF" evidence="4">
    <location>
        <begin position="317"/>
        <end position="449"/>
    </location>
</feature>
<dbReference type="InterPro" id="IPR001633">
    <property type="entry name" value="EAL_dom"/>
</dbReference>
<dbReference type="SMART" id="SM00052">
    <property type="entry name" value="EAL"/>
    <property type="match status" value="1"/>
</dbReference>
<dbReference type="Pfam" id="PF00990">
    <property type="entry name" value="GGDEF"/>
    <property type="match status" value="1"/>
</dbReference>
<dbReference type="PANTHER" id="PTHR44757">
    <property type="entry name" value="DIGUANYLATE CYCLASE DGCP"/>
    <property type="match status" value="1"/>
</dbReference>
<dbReference type="SUPFAM" id="SSF55781">
    <property type="entry name" value="GAF domain-like"/>
    <property type="match status" value="1"/>
</dbReference>
<dbReference type="Pfam" id="PF13426">
    <property type="entry name" value="PAS_9"/>
    <property type="match status" value="1"/>
</dbReference>
<dbReference type="InterPro" id="IPR000700">
    <property type="entry name" value="PAS-assoc_C"/>
</dbReference>
<dbReference type="Pfam" id="PF00563">
    <property type="entry name" value="EAL"/>
    <property type="match status" value="1"/>
</dbReference>
<dbReference type="Gene3D" id="3.30.450.20">
    <property type="entry name" value="PAS domain"/>
    <property type="match status" value="1"/>
</dbReference>
<dbReference type="AlphaFoldDB" id="A0A4P6P2F5"/>
<dbReference type="InterPro" id="IPR035965">
    <property type="entry name" value="PAS-like_dom_sf"/>
</dbReference>
<dbReference type="InterPro" id="IPR000014">
    <property type="entry name" value="PAS"/>
</dbReference>
<name>A0A4P6P2F5_9GAMM</name>
<evidence type="ECO:0000313" key="5">
    <source>
        <dbReference type="EMBL" id="QBG34828.1"/>
    </source>
</evidence>
<dbReference type="KEGG" id="lsd:EMK97_03260"/>
<accession>A0A4P6P2F5</accession>
<dbReference type="RefSeq" id="WP_130599410.1">
    <property type="nucleotide sequence ID" value="NZ_CP034759.1"/>
</dbReference>
<gene>
    <name evidence="5" type="ORF">EMK97_03260</name>
</gene>
<dbReference type="NCBIfam" id="TIGR00229">
    <property type="entry name" value="sensory_box"/>
    <property type="match status" value="1"/>
</dbReference>
<dbReference type="NCBIfam" id="TIGR00254">
    <property type="entry name" value="GGDEF"/>
    <property type="match status" value="1"/>
</dbReference>
<evidence type="ECO:0000259" key="1">
    <source>
        <dbReference type="PROSITE" id="PS50112"/>
    </source>
</evidence>
<dbReference type="PROSITE" id="PS50113">
    <property type="entry name" value="PAC"/>
    <property type="match status" value="1"/>
</dbReference>
<dbReference type="OrthoDB" id="1316910at2"/>
<sequence length="716" mass="80672">MVEEKVKSIIDSLSHAATDNFADVICLSLAKATHADYVFIAELDEQLTRATSISLAAHGEIQENISYLLANSPCEHVGQGSVCSYSENCQQAFPEDQLLFDMNISGYVGVPLRNEAGQTTGILVALFEQAIFAEQDVRALFLLFSGMIKKEMEKQALISELNIRNEIIEESQEAIIVCDKNVEIISVNKAFTKISGYTFKEVKGKNPKFLGSGLTDKHFYGDMWQAIHETGSWSGEIWNKKKTGEIFPEWLSISTICDENNEVSYYVAFFFDISKRKASESKIYKQANFDLLTGLANRFLFTEQVALAVNNAISGHKKSAILHMDLDLFKEINDVYGHDFGDQLLIQAAERLQSYIKSTDCVARISGDGFAILLNDISNEYIVNAIVKRILAAFSGAFIIGDISIQCTLSIGITVFQEHEQVSDIMKRAETAMYHAKDSGRNSYCYFSQKMQDTALRKLHLKNQLSHAIENRQLNVVYQPIISIKDKRVNKFEALVRWNNQGEWVSPEEFIQIAEEFSLIKELGQLVLSQACLVLKQLKQQGFNDVVFNINRSVFEIPLNQSENKQWLNTIEHFGLQPSDICFELTESALAPDKRNNEILFNLLRESGCTIALDDFGTGYSSLAYVRRIPIDYIKIDRSFITDMSTNEDDNILVSTIIAMSKALGKKVVAEGVETKEQLDLLSALSCDYIQGYLFSKPLPAEQLANYLSQFNFDDY</sequence>
<dbReference type="SMART" id="SM00086">
    <property type="entry name" value="PAC"/>
    <property type="match status" value="1"/>
</dbReference>
<dbReference type="InterPro" id="IPR035919">
    <property type="entry name" value="EAL_sf"/>
</dbReference>
<dbReference type="EMBL" id="CP034759">
    <property type="protein sequence ID" value="QBG34828.1"/>
    <property type="molecule type" value="Genomic_DNA"/>
</dbReference>
<dbReference type="SUPFAM" id="SSF55785">
    <property type="entry name" value="PYP-like sensor domain (PAS domain)"/>
    <property type="match status" value="1"/>
</dbReference>
<dbReference type="InterPro" id="IPR029787">
    <property type="entry name" value="Nucleotide_cyclase"/>
</dbReference>